<dbReference type="PROSITE" id="PS51332">
    <property type="entry name" value="B12_BINDING"/>
    <property type="match status" value="1"/>
</dbReference>
<dbReference type="InterPro" id="IPR016176">
    <property type="entry name" value="Cbl-dep_enz_cat"/>
</dbReference>
<evidence type="ECO:0000256" key="4">
    <source>
        <dbReference type="ARBA" id="ARBA00023285"/>
    </source>
</evidence>
<reference evidence="6 7" key="1">
    <citation type="submission" date="2016-10" db="EMBL/GenBank/DDBJ databases">
        <title>Complete Genome Sequence of Peptococcaceae strain DCMF.</title>
        <authorList>
            <person name="Edwards R.J."/>
            <person name="Holland S.I."/>
            <person name="Deshpande N.P."/>
            <person name="Wong Y.K."/>
            <person name="Ertan H."/>
            <person name="Manefield M."/>
            <person name="Russell T.L."/>
            <person name="Lee M.J."/>
        </authorList>
    </citation>
    <scope>NUCLEOTIDE SEQUENCE [LARGE SCALE GENOMIC DNA]</scope>
    <source>
        <strain evidence="6 7">DCMF</strain>
    </source>
</reference>
<dbReference type="InterPro" id="IPR006158">
    <property type="entry name" value="Cobalamin-bd"/>
</dbReference>
<protein>
    <submittedName>
        <fullName evidence="6">Methionine synthase</fullName>
    </submittedName>
</protein>
<dbReference type="KEGG" id="fwa:DCMF_01880"/>
<dbReference type="InterPro" id="IPR036724">
    <property type="entry name" value="Cobalamin-bd_sf"/>
</dbReference>
<dbReference type="EMBL" id="CP017634">
    <property type="protein sequence ID" value="ATW23706.1"/>
    <property type="molecule type" value="Genomic_DNA"/>
</dbReference>
<dbReference type="SUPFAM" id="SSF51703">
    <property type="entry name" value="Cobalamin (vitamin B12)-dependent enzymes"/>
    <property type="match status" value="1"/>
</dbReference>
<evidence type="ECO:0000259" key="5">
    <source>
        <dbReference type="PROSITE" id="PS51332"/>
    </source>
</evidence>
<dbReference type="CDD" id="cd02065">
    <property type="entry name" value="B12-binding_like"/>
    <property type="match status" value="1"/>
</dbReference>
<evidence type="ECO:0000256" key="2">
    <source>
        <dbReference type="ARBA" id="ARBA00022628"/>
    </source>
</evidence>
<dbReference type="GO" id="GO:0016853">
    <property type="term" value="F:isomerase activity"/>
    <property type="evidence" value="ECO:0007669"/>
    <property type="project" value="UniProtKB-KW"/>
</dbReference>
<keyword evidence="7" id="KW-1185">Reference proteome</keyword>
<evidence type="ECO:0000313" key="6">
    <source>
        <dbReference type="EMBL" id="ATW23706.1"/>
    </source>
</evidence>
<dbReference type="OrthoDB" id="5756833at2"/>
<feature type="domain" description="B12-binding" evidence="5">
    <location>
        <begin position="1"/>
        <end position="130"/>
    </location>
</feature>
<dbReference type="RefSeq" id="WP_148132867.1">
    <property type="nucleotide sequence ID" value="NZ_CP017634.1"/>
</dbReference>
<evidence type="ECO:0000313" key="7">
    <source>
        <dbReference type="Proteomes" id="UP000323521"/>
    </source>
</evidence>
<dbReference type="Pfam" id="PF02310">
    <property type="entry name" value="B12-binding"/>
    <property type="match status" value="1"/>
</dbReference>
<accession>A0A3G1KMN2</accession>
<proteinExistence type="predicted"/>
<gene>
    <name evidence="6" type="ORF">DCMF_01880</name>
</gene>
<dbReference type="GO" id="GO:0046872">
    <property type="term" value="F:metal ion binding"/>
    <property type="evidence" value="ECO:0007669"/>
    <property type="project" value="InterPro"/>
</dbReference>
<dbReference type="Proteomes" id="UP000323521">
    <property type="component" value="Chromosome"/>
</dbReference>
<dbReference type="AlphaFoldDB" id="A0A3G1KMN2"/>
<sequence>MATIIAGAIGNCVHVAGVVQFLRIAEELGYQTYFLGAAVPVEEFVAAIRRHNPDIVGVSFRLTPEVAERLLNELKDRMEKEQLGEKKFVFGGTPPVCQIAEQSGLFDRCFSGLENVNDVLLYLGGGSKDHKKEIIGDDLPGRLKAMHPYPLLRHHFGLSDLEITIKGVEEISRSGILDIISLAPDQNAQESMFRPQEMDPMLDGAGGVPVRSREDLVRIKAASQTGNRPLLRIYSGTRDLIPWAELGAETINNAWGAIPLCWYNALDGRSKRSPEEAICENQKAMGWYGARGIPLEVNEAHHWSLRDAHDTIAVVMAYLAAYNAKARGIKTYVAQYMFNSPPMITPAMDLAKMLAKIDLIESLHDENFVSYRQVRAGLLHLSPRENVAKGQLAASTAFALQIKPDIVHVVGYCEGDHAATAPDVIESCEIVHGVLKNCLGGQPDYLSDPAVIQRKNELLEEAQVLLHAIQEMGDGKEDPFTSPRVLAQAIQLGVLDAPHLKGNPYAAGKVETRCIGGALYAWDKKAGRIIKETERLAQVI</sequence>
<keyword evidence="4" id="KW-0170">Cobalt</keyword>
<dbReference type="Gene3D" id="3.20.20.240">
    <property type="entry name" value="Methylmalonyl-CoA mutase"/>
    <property type="match status" value="1"/>
</dbReference>
<organism evidence="6 7">
    <name type="scientific">Formimonas warabiya</name>
    <dbReference type="NCBI Taxonomy" id="1761012"/>
    <lineage>
        <taxon>Bacteria</taxon>
        <taxon>Bacillati</taxon>
        <taxon>Bacillota</taxon>
        <taxon>Clostridia</taxon>
        <taxon>Eubacteriales</taxon>
        <taxon>Peptococcaceae</taxon>
        <taxon>Candidatus Formimonas</taxon>
    </lineage>
</organism>
<comment type="cofactor">
    <cofactor evidence="1">
        <name>adenosylcob(III)alamin</name>
        <dbReference type="ChEBI" id="CHEBI:18408"/>
    </cofactor>
</comment>
<dbReference type="GO" id="GO:0031419">
    <property type="term" value="F:cobalamin binding"/>
    <property type="evidence" value="ECO:0007669"/>
    <property type="project" value="UniProtKB-KW"/>
</dbReference>
<keyword evidence="3" id="KW-0413">Isomerase</keyword>
<keyword evidence="2" id="KW-0846">Cobalamin</keyword>
<dbReference type="SUPFAM" id="SSF52242">
    <property type="entry name" value="Cobalamin (vitamin B12)-binding domain"/>
    <property type="match status" value="1"/>
</dbReference>
<evidence type="ECO:0000256" key="1">
    <source>
        <dbReference type="ARBA" id="ARBA00001922"/>
    </source>
</evidence>
<name>A0A3G1KMN2_FORW1</name>
<evidence type="ECO:0000256" key="3">
    <source>
        <dbReference type="ARBA" id="ARBA00023235"/>
    </source>
</evidence>
<dbReference type="Gene3D" id="3.40.50.280">
    <property type="entry name" value="Cobalamin-binding domain"/>
    <property type="match status" value="1"/>
</dbReference>